<dbReference type="Gene3D" id="3.30.70.330">
    <property type="match status" value="3"/>
</dbReference>
<protein>
    <submittedName>
        <fullName evidence="1">Uncharacterized protein</fullName>
    </submittedName>
</protein>
<dbReference type="CDD" id="cd12366">
    <property type="entry name" value="RRM1_RBM45"/>
    <property type="match status" value="1"/>
</dbReference>
<gene>
    <name evidence="1" type="ORF">YQE_02700</name>
</gene>
<dbReference type="HOGENOM" id="CLU_035274_1_1_1"/>
<dbReference type="SUPFAM" id="SSF54928">
    <property type="entry name" value="RNA-binding domain, RBD"/>
    <property type="match status" value="4"/>
</dbReference>
<reference evidence="1" key="1">
    <citation type="journal article" date="2013" name="Genome Biol.">
        <title>Draft genome of the mountain pine beetle, Dendroctonus ponderosae Hopkins, a major forest pest.</title>
        <authorList>
            <person name="Keeling C.I."/>
            <person name="Yuen M.M."/>
            <person name="Liao N.Y."/>
            <person name="Docking T.R."/>
            <person name="Chan S.K."/>
            <person name="Taylor G.A."/>
            <person name="Palmquist D.L."/>
            <person name="Jackman S.D."/>
            <person name="Nguyen A."/>
            <person name="Li M."/>
            <person name="Henderson H."/>
            <person name="Janes J.K."/>
            <person name="Zhao Y."/>
            <person name="Pandoh P."/>
            <person name="Moore R."/>
            <person name="Sperling F.A."/>
            <person name="Huber D.P."/>
            <person name="Birol I."/>
            <person name="Jones S.J."/>
            <person name="Bohlmann J."/>
        </authorList>
    </citation>
    <scope>NUCLEOTIDE SEQUENCE</scope>
</reference>
<feature type="non-terminal residue" evidence="1">
    <location>
        <position position="1"/>
    </location>
</feature>
<dbReference type="GO" id="GO:0003723">
    <property type="term" value="F:RNA binding"/>
    <property type="evidence" value="ECO:0007669"/>
    <property type="project" value="UniProtKB-UniRule"/>
</dbReference>
<evidence type="ECO:0000313" key="1">
    <source>
        <dbReference type="EMBL" id="ENN80912.1"/>
    </source>
</evidence>
<name>N6UQ96_DENPD</name>
<dbReference type="EMBL" id="KB740314">
    <property type="protein sequence ID" value="ENN80912.1"/>
    <property type="molecule type" value="Genomic_DNA"/>
</dbReference>
<dbReference type="OMA" id="MIPKTYT"/>
<dbReference type="InterPro" id="IPR035979">
    <property type="entry name" value="RBD_domain_sf"/>
</dbReference>
<sequence length="515" mass="57129">CSSCLLSFNCQLVNTVTNKGSFSSKTTPCSLESFTLNGLGMEYKRHSMGSNCDDPPLSRLFIVGPKSLTEDAYRNHFQEFGTIEEIWMVTDKSTGENKGITYVKFSKTSEAANALEAMNGAQLGPGSRRIKVMIASSRDQGAKRETNEEEKMQRLFIVCPKSMTEDELYAYFVRFGDVEYVSTIKDRQTRESKGIAFVKYYKFSHAARAFEECDRKYKAVFAEPKHSEPVPKRGEGRDFFGAPSPNLLAGPARGSGFNSYPLNGSPNLPGPSGLNEGYNKLTVVASADLNQDQLWKLFDIVPGLDYCEIKYQGGHMRAIGEVVYKSPQWAAHAREKLHGFEYPPGFRLIVKPLVDGLSPADGRELPEERKNLLHIAETIAQASSLIQAAGLNPSALLNLGGLADSGPQIQCSVNLPDPRPLADIDDECVARCFIVCTTPLPNQILRDIFCRFGNLIEAYMLTNRNCGYARYTDRGSCEHAIKTLHGADINGVRIKVMVAEEQRKRPRTDDGHSIY</sequence>
<dbReference type="PROSITE" id="PS50102">
    <property type="entry name" value="RRM"/>
    <property type="match status" value="3"/>
</dbReference>
<dbReference type="OrthoDB" id="78437at2759"/>
<dbReference type="InterPro" id="IPR000504">
    <property type="entry name" value="RRM_dom"/>
</dbReference>
<organism evidence="1">
    <name type="scientific">Dendroctonus ponderosae</name>
    <name type="common">Mountain pine beetle</name>
    <dbReference type="NCBI Taxonomy" id="77166"/>
    <lineage>
        <taxon>Eukaryota</taxon>
        <taxon>Metazoa</taxon>
        <taxon>Ecdysozoa</taxon>
        <taxon>Arthropoda</taxon>
        <taxon>Hexapoda</taxon>
        <taxon>Insecta</taxon>
        <taxon>Pterygota</taxon>
        <taxon>Neoptera</taxon>
        <taxon>Endopterygota</taxon>
        <taxon>Coleoptera</taxon>
        <taxon>Polyphaga</taxon>
        <taxon>Cucujiformia</taxon>
        <taxon>Curculionidae</taxon>
        <taxon>Scolytinae</taxon>
        <taxon>Dendroctonus</taxon>
    </lineage>
</organism>
<dbReference type="InterPro" id="IPR052462">
    <property type="entry name" value="SLIRP/GR-RBP-like"/>
</dbReference>
<dbReference type="AlphaFoldDB" id="N6UQ96"/>
<dbReference type="PANTHER" id="PTHR48027">
    <property type="entry name" value="HETEROGENEOUS NUCLEAR RIBONUCLEOPROTEIN 87F-RELATED"/>
    <property type="match status" value="1"/>
</dbReference>
<dbReference type="InterPro" id="IPR034203">
    <property type="entry name" value="RBM45_RRM1"/>
</dbReference>
<dbReference type="SMART" id="SM00360">
    <property type="entry name" value="RRM"/>
    <property type="match status" value="4"/>
</dbReference>
<accession>N6UQ96</accession>
<proteinExistence type="predicted"/>
<dbReference type="Pfam" id="PF00076">
    <property type="entry name" value="RRM_1"/>
    <property type="match status" value="3"/>
</dbReference>
<dbReference type="InterPro" id="IPR012677">
    <property type="entry name" value="Nucleotide-bd_a/b_plait_sf"/>
</dbReference>